<dbReference type="EMBL" id="BNJF01000008">
    <property type="protein sequence ID" value="GHO50348.1"/>
    <property type="molecule type" value="Genomic_DNA"/>
</dbReference>
<keyword evidence="2" id="KW-1185">Reference proteome</keyword>
<dbReference type="AlphaFoldDB" id="A0A8J3IAL8"/>
<protein>
    <submittedName>
        <fullName evidence="1">Uncharacterized protein</fullName>
    </submittedName>
</protein>
<dbReference type="RefSeq" id="WP_220199382.1">
    <property type="nucleotide sequence ID" value="NZ_BNJF01000008.1"/>
</dbReference>
<organism evidence="1 2">
    <name type="scientific">Ktedonospora formicarum</name>
    <dbReference type="NCBI Taxonomy" id="2778364"/>
    <lineage>
        <taxon>Bacteria</taxon>
        <taxon>Bacillati</taxon>
        <taxon>Chloroflexota</taxon>
        <taxon>Ktedonobacteria</taxon>
        <taxon>Ktedonobacterales</taxon>
        <taxon>Ktedonobacteraceae</taxon>
        <taxon>Ktedonospora</taxon>
    </lineage>
</organism>
<evidence type="ECO:0000313" key="1">
    <source>
        <dbReference type="EMBL" id="GHO50348.1"/>
    </source>
</evidence>
<sequence length="146" mass="17774">MGSWQRLDPEQLDRIFYSTRFVRTLNKGGYLRFRHWRLYGELGLAKRKANIWLSKEHLTVEFGDEPLSQYAVRYQSDEKRLRDIVEPRRFETRYRSPQLELWQSGEVEWHLVKRLPDYALRRKRRAEGDVIQIPFPEFDTRKQTSS</sequence>
<comment type="caution">
    <text evidence="1">The sequence shown here is derived from an EMBL/GenBank/DDBJ whole genome shotgun (WGS) entry which is preliminary data.</text>
</comment>
<name>A0A8J3IAL8_9CHLR</name>
<accession>A0A8J3IAL8</accession>
<reference evidence="1" key="1">
    <citation type="submission" date="2020-10" db="EMBL/GenBank/DDBJ databases">
        <title>Taxonomic study of unclassified bacteria belonging to the class Ktedonobacteria.</title>
        <authorList>
            <person name="Yabe S."/>
            <person name="Wang C.M."/>
            <person name="Zheng Y."/>
            <person name="Sakai Y."/>
            <person name="Cavaletti L."/>
            <person name="Monciardini P."/>
            <person name="Donadio S."/>
        </authorList>
    </citation>
    <scope>NUCLEOTIDE SEQUENCE</scope>
    <source>
        <strain evidence="1">SOSP1-1</strain>
    </source>
</reference>
<evidence type="ECO:0000313" key="2">
    <source>
        <dbReference type="Proteomes" id="UP000612362"/>
    </source>
</evidence>
<proteinExistence type="predicted"/>
<gene>
    <name evidence="1" type="ORF">KSX_85110</name>
</gene>
<dbReference type="Proteomes" id="UP000612362">
    <property type="component" value="Unassembled WGS sequence"/>
</dbReference>